<evidence type="ECO:0000313" key="2">
    <source>
        <dbReference type="Proteomes" id="UP000294604"/>
    </source>
</evidence>
<sequence length="115" mass="12576">MANGTKRARAISVVAEFLATEAGATVSEMVPQAERLVQHLVSSDVCLPGRVRRLPWEAFHANLSWGSAARWGVRRPLGEILGGKGEAMVVYSTIDDAHRRAVQLNTEDKLQLAVR</sequence>
<comment type="caution">
    <text evidence="1">The sequence shown here is derived from an EMBL/GenBank/DDBJ whole genome shotgun (WGS) entry which is preliminary data.</text>
</comment>
<dbReference type="EMBL" id="PECL01000003">
    <property type="protein sequence ID" value="TEA09097.1"/>
    <property type="molecule type" value="Genomic_DNA"/>
</dbReference>
<dbReference type="AlphaFoldDB" id="A0A4R8SZP8"/>
<name>A0A4R8SZP8_9MYCO</name>
<organism evidence="1 2">
    <name type="scientific">Mycobacteroides salmoniphilum</name>
    <dbReference type="NCBI Taxonomy" id="404941"/>
    <lineage>
        <taxon>Bacteria</taxon>
        <taxon>Bacillati</taxon>
        <taxon>Actinomycetota</taxon>
        <taxon>Actinomycetes</taxon>
        <taxon>Mycobacteriales</taxon>
        <taxon>Mycobacteriaceae</taxon>
        <taxon>Mycobacteroides</taxon>
    </lineage>
</organism>
<reference evidence="1 2" key="1">
    <citation type="journal article" date="2019" name="Sci. Rep.">
        <title>Extended insight into the Mycobacterium chelonae-abscessus complex through whole genome sequencing of Mycobacterium salmoniphilum outbreak and Mycobacterium salmoniphilum-like strains.</title>
        <authorList>
            <person name="Behra P.R.K."/>
            <person name="Das S."/>
            <person name="Pettersson B.M.F."/>
            <person name="Shirreff L."/>
            <person name="DuCote T."/>
            <person name="Jacobsson K.G."/>
            <person name="Ennis D.G."/>
            <person name="Kirsebom L.A."/>
        </authorList>
    </citation>
    <scope>NUCLEOTIDE SEQUENCE [LARGE SCALE GENOMIC DNA]</scope>
    <source>
        <strain evidence="1 2">CCUG 60884</strain>
    </source>
</reference>
<gene>
    <name evidence="1" type="ORF">CCUG60884_00266</name>
</gene>
<proteinExistence type="predicted"/>
<accession>A0A4R8SZP8</accession>
<evidence type="ECO:0000313" key="1">
    <source>
        <dbReference type="EMBL" id="TEA09097.1"/>
    </source>
</evidence>
<protein>
    <submittedName>
        <fullName evidence="1">Uncharacterized protein</fullName>
    </submittedName>
</protein>
<dbReference type="Proteomes" id="UP000294604">
    <property type="component" value="Unassembled WGS sequence"/>
</dbReference>